<reference evidence="2" key="1">
    <citation type="submission" date="2016-04" db="EMBL/GenBank/DDBJ databases">
        <title>Fast-growing isolate from the root nodules of Vavilovia formosa.</title>
        <authorList>
            <person name="Kimeklis A."/>
            <person name="Safronova V."/>
            <person name="Belimov A."/>
            <person name="Andronov E."/>
        </authorList>
    </citation>
    <scope>NUCLEOTIDE SEQUENCE [LARGE SCALE GENOMIC DNA]</scope>
    <source>
        <strain evidence="2">Vaf-46</strain>
    </source>
</reference>
<dbReference type="Gene3D" id="3.40.50.11200">
    <property type="match status" value="1"/>
</dbReference>
<dbReference type="AlphaFoldDB" id="A0A179BIU6"/>
<dbReference type="Pfam" id="PF08937">
    <property type="entry name" value="ThsB_TIR"/>
    <property type="match status" value="1"/>
</dbReference>
<feature type="domain" description="Thoeris protein ThsB TIR-like" evidence="1">
    <location>
        <begin position="8"/>
        <end position="94"/>
    </location>
</feature>
<gene>
    <name evidence="2" type="ORF">A4U53_27720</name>
</gene>
<proteinExistence type="predicted"/>
<name>A0A179BIU6_RHILE</name>
<accession>A0A179BIU6</accession>
<dbReference type="EMBL" id="LWBS01000391">
    <property type="protein sequence ID" value="OAP91253.1"/>
    <property type="molecule type" value="Genomic_DNA"/>
</dbReference>
<organism evidence="2">
    <name type="scientific">Rhizobium leguminosarum</name>
    <dbReference type="NCBI Taxonomy" id="384"/>
    <lineage>
        <taxon>Bacteria</taxon>
        <taxon>Pseudomonadati</taxon>
        <taxon>Pseudomonadota</taxon>
        <taxon>Alphaproteobacteria</taxon>
        <taxon>Hyphomicrobiales</taxon>
        <taxon>Rhizobiaceae</taxon>
        <taxon>Rhizobium/Agrobacterium group</taxon>
        <taxon>Rhizobium</taxon>
    </lineage>
</organism>
<protein>
    <recommendedName>
        <fullName evidence="1">Thoeris protein ThsB TIR-like domain-containing protein</fullName>
    </recommendedName>
</protein>
<evidence type="ECO:0000259" key="1">
    <source>
        <dbReference type="Pfam" id="PF08937"/>
    </source>
</evidence>
<sequence>MADTKVIFVAFAIEDSKIRDMIKGQSLHTNSPFEYIDMSVKEAYDDEWKKKVRTRILRSNGVLAIVSKNSLTSSGQKWEIQCAKEEGRPVRGIWGYTDDRTNVAGVSTMVWTWPNIANWIDGL</sequence>
<evidence type="ECO:0000313" key="2">
    <source>
        <dbReference type="EMBL" id="OAP91253.1"/>
    </source>
</evidence>
<comment type="caution">
    <text evidence="2">The sequence shown here is derived from an EMBL/GenBank/DDBJ whole genome shotgun (WGS) entry which is preliminary data.</text>
</comment>
<dbReference type="InterPro" id="IPR015032">
    <property type="entry name" value="ThsB__TIR-like_domain"/>
</dbReference>